<evidence type="ECO:0000313" key="1">
    <source>
        <dbReference type="EMBL" id="NLT79379.1"/>
    </source>
</evidence>
<comment type="caution">
    <text evidence="1">The sequence shown here is derived from an EMBL/GenBank/DDBJ whole genome shotgun (WGS) entry which is preliminary data.</text>
</comment>
<protein>
    <submittedName>
        <fullName evidence="1">Uncharacterized protein</fullName>
    </submittedName>
</protein>
<dbReference type="AlphaFoldDB" id="A0A971CYD0"/>
<reference evidence="1" key="2">
    <citation type="submission" date="2020-01" db="EMBL/GenBank/DDBJ databases">
        <authorList>
            <person name="Campanaro S."/>
        </authorList>
    </citation>
    <scope>NUCLEOTIDE SEQUENCE</scope>
    <source>
        <strain evidence="1">AS01afH2WH_6</strain>
    </source>
</reference>
<proteinExistence type="predicted"/>
<sequence>MDVARLCASKISQGDYALMVTRQNAVIAMVAASDLVLALQGGSVTPPLLPSHRGEAVRPCSDGKNLPYALRLCTPPTIGWPFNLEVLDISDISVLVSVVGNGENGETGKQMD</sequence>
<gene>
    <name evidence="1" type="ORF">GXW98_03715</name>
</gene>
<evidence type="ECO:0000313" key="2">
    <source>
        <dbReference type="Proteomes" id="UP000767327"/>
    </source>
</evidence>
<dbReference type="Proteomes" id="UP000767327">
    <property type="component" value="Unassembled WGS sequence"/>
</dbReference>
<dbReference type="RefSeq" id="WP_273173163.1">
    <property type="nucleotide sequence ID" value="NZ_JAAXZR010000016.1"/>
</dbReference>
<reference evidence="1" key="1">
    <citation type="journal article" date="2020" name="Biotechnol. Biofuels">
        <title>New insights from the biogas microbiome by comprehensive genome-resolved metagenomics of nearly 1600 species originating from multiple anaerobic digesters.</title>
        <authorList>
            <person name="Campanaro S."/>
            <person name="Treu L."/>
            <person name="Rodriguez-R L.M."/>
            <person name="Kovalovszki A."/>
            <person name="Ziels R.M."/>
            <person name="Maus I."/>
            <person name="Zhu X."/>
            <person name="Kougias P.G."/>
            <person name="Basile A."/>
            <person name="Luo G."/>
            <person name="Schluter A."/>
            <person name="Konstantinidis K.T."/>
            <person name="Angelidaki I."/>
        </authorList>
    </citation>
    <scope>NUCLEOTIDE SEQUENCE</scope>
    <source>
        <strain evidence="1">AS01afH2WH_6</strain>
    </source>
</reference>
<accession>A0A971CYD0</accession>
<name>A0A971CYD0_9BIFI</name>
<organism evidence="1 2">
    <name type="scientific">Bifidobacterium crudilactis</name>
    <dbReference type="NCBI Taxonomy" id="327277"/>
    <lineage>
        <taxon>Bacteria</taxon>
        <taxon>Bacillati</taxon>
        <taxon>Actinomycetota</taxon>
        <taxon>Actinomycetes</taxon>
        <taxon>Bifidobacteriales</taxon>
        <taxon>Bifidobacteriaceae</taxon>
        <taxon>Bifidobacterium</taxon>
    </lineage>
</organism>
<dbReference type="EMBL" id="JAAXZR010000016">
    <property type="protein sequence ID" value="NLT79379.1"/>
    <property type="molecule type" value="Genomic_DNA"/>
</dbReference>